<dbReference type="OrthoDB" id="3472661at2"/>
<protein>
    <submittedName>
        <fullName evidence="3">Mce-associated membrane protein</fullName>
    </submittedName>
</protein>
<dbReference type="EMBL" id="FONG01000007">
    <property type="protein sequence ID" value="SFE99141.1"/>
    <property type="molecule type" value="Genomic_DNA"/>
</dbReference>
<accession>A0A1I2F3Q3</accession>
<dbReference type="STRING" id="380248.SAMN05216251_107112"/>
<dbReference type="RefSeq" id="WP_093713780.1">
    <property type="nucleotide sequence ID" value="NZ_FONG01000007.1"/>
</dbReference>
<evidence type="ECO:0000313" key="3">
    <source>
        <dbReference type="EMBL" id="SFE99141.1"/>
    </source>
</evidence>
<organism evidence="3 4">
    <name type="scientific">Actinacidiphila alni</name>
    <dbReference type="NCBI Taxonomy" id="380248"/>
    <lineage>
        <taxon>Bacteria</taxon>
        <taxon>Bacillati</taxon>
        <taxon>Actinomycetota</taxon>
        <taxon>Actinomycetes</taxon>
        <taxon>Kitasatosporales</taxon>
        <taxon>Streptomycetaceae</taxon>
        <taxon>Actinacidiphila</taxon>
    </lineage>
</organism>
<keyword evidence="4" id="KW-1185">Reference proteome</keyword>
<reference evidence="3 4" key="1">
    <citation type="submission" date="2016-10" db="EMBL/GenBank/DDBJ databases">
        <authorList>
            <person name="de Groot N.N."/>
        </authorList>
    </citation>
    <scope>NUCLEOTIDE SEQUENCE [LARGE SCALE GENOMIC DNA]</scope>
    <source>
        <strain evidence="3 4">CGMCC 4.3510</strain>
    </source>
</reference>
<evidence type="ECO:0000313" key="4">
    <source>
        <dbReference type="Proteomes" id="UP000199323"/>
    </source>
</evidence>
<sequence length="170" mass="17867">MRARRPAALWGTAWLIAALVCALGAWSYAGTRGDGTLSYAKARDAALADGQRDITRLNTVDSAHRDRDLAAWLDATTGPLHDRLAGTHSADAAALKRSGTSTRGTVTDAAVTELDTRAGTAKLIATVQVRVEPRSGAATTDRKRFEAGLSRTPDGWKLTALTAVPVGADE</sequence>
<dbReference type="GO" id="GO:0016020">
    <property type="term" value="C:membrane"/>
    <property type="evidence" value="ECO:0007669"/>
    <property type="project" value="UniProtKB-SubCell"/>
</dbReference>
<evidence type="ECO:0000256" key="2">
    <source>
        <dbReference type="ARBA" id="ARBA00023136"/>
    </source>
</evidence>
<dbReference type="AlphaFoldDB" id="A0A1I2F3Q3"/>
<gene>
    <name evidence="3" type="ORF">SAMN05216251_107112</name>
</gene>
<dbReference type="PANTHER" id="PTHR37042">
    <property type="entry name" value="OUTER MEMBRANE PROTEIN RV1973"/>
    <property type="match status" value="1"/>
</dbReference>
<keyword evidence="2" id="KW-0472">Membrane</keyword>
<comment type="subcellular location">
    <subcellularLocation>
        <location evidence="1">Membrane</location>
    </subcellularLocation>
</comment>
<dbReference type="PANTHER" id="PTHR37042:SF4">
    <property type="entry name" value="OUTER MEMBRANE PROTEIN RV1973"/>
    <property type="match status" value="1"/>
</dbReference>
<dbReference type="Proteomes" id="UP000199323">
    <property type="component" value="Unassembled WGS sequence"/>
</dbReference>
<proteinExistence type="predicted"/>
<name>A0A1I2F3Q3_9ACTN</name>
<evidence type="ECO:0000256" key="1">
    <source>
        <dbReference type="ARBA" id="ARBA00004370"/>
    </source>
</evidence>